<dbReference type="OrthoDB" id="41200at2759"/>
<gene>
    <name evidence="3" type="ORF">ACA1_024150</name>
</gene>
<feature type="compositionally biased region" description="Polar residues" evidence="1">
    <location>
        <begin position="241"/>
        <end position="252"/>
    </location>
</feature>
<evidence type="ECO:0000256" key="1">
    <source>
        <dbReference type="SAM" id="MobiDB-lite"/>
    </source>
</evidence>
<feature type="compositionally biased region" description="Low complexity" evidence="1">
    <location>
        <begin position="55"/>
        <end position="67"/>
    </location>
</feature>
<dbReference type="GO" id="GO:0003779">
    <property type="term" value="F:actin binding"/>
    <property type="evidence" value="ECO:0007669"/>
    <property type="project" value="InterPro"/>
</dbReference>
<proteinExistence type="predicted"/>
<dbReference type="VEuPathDB" id="AmoebaDB:ACA1_024150"/>
<feature type="compositionally biased region" description="Low complexity" evidence="1">
    <location>
        <begin position="214"/>
        <end position="234"/>
    </location>
</feature>
<name>L8GKR7_ACACF</name>
<reference evidence="3 4" key="1">
    <citation type="journal article" date="2013" name="Genome Biol.">
        <title>Genome of Acanthamoeba castellanii highlights extensive lateral gene transfer and early evolution of tyrosine kinase signaling.</title>
        <authorList>
            <person name="Clarke M."/>
            <person name="Lohan A.J."/>
            <person name="Liu B."/>
            <person name="Lagkouvardos I."/>
            <person name="Roy S."/>
            <person name="Zafar N."/>
            <person name="Bertelli C."/>
            <person name="Schilde C."/>
            <person name="Kianianmomeni A."/>
            <person name="Burglin T.R."/>
            <person name="Frech C."/>
            <person name="Turcotte B."/>
            <person name="Kopec K.O."/>
            <person name="Synnott J.M."/>
            <person name="Choo C."/>
            <person name="Paponov I."/>
            <person name="Finkler A."/>
            <person name="Soon Heng Tan C."/>
            <person name="Hutchins A.P."/>
            <person name="Weinmeier T."/>
            <person name="Rattei T."/>
            <person name="Chu J.S."/>
            <person name="Gimenez G."/>
            <person name="Irimia M."/>
            <person name="Rigden D.J."/>
            <person name="Fitzpatrick D.A."/>
            <person name="Lorenzo-Morales J."/>
            <person name="Bateman A."/>
            <person name="Chiu C.H."/>
            <person name="Tang P."/>
            <person name="Hegemann P."/>
            <person name="Fromm H."/>
            <person name="Raoult D."/>
            <person name="Greub G."/>
            <person name="Miranda-Saavedra D."/>
            <person name="Chen N."/>
            <person name="Nash P."/>
            <person name="Ginger M.L."/>
            <person name="Horn M."/>
            <person name="Schaap P."/>
            <person name="Caler L."/>
            <person name="Loftus B."/>
        </authorList>
    </citation>
    <scope>NUCLEOTIDE SEQUENCE [LARGE SCALE GENOMIC DNA]</scope>
    <source>
        <strain evidence="3 4">Neff</strain>
    </source>
</reference>
<dbReference type="EMBL" id="KB008088">
    <property type="protein sequence ID" value="ELR13587.1"/>
    <property type="molecule type" value="Genomic_DNA"/>
</dbReference>
<dbReference type="GeneID" id="14914143"/>
<accession>L8GKR7</accession>
<feature type="domain" description="WH2" evidence="2">
    <location>
        <begin position="62"/>
        <end position="90"/>
    </location>
</feature>
<protein>
    <recommendedName>
        <fullName evidence="2">WH2 domain-containing protein</fullName>
    </recommendedName>
</protein>
<feature type="compositionally biased region" description="Low complexity" evidence="1">
    <location>
        <begin position="161"/>
        <end position="174"/>
    </location>
</feature>
<evidence type="ECO:0000313" key="3">
    <source>
        <dbReference type="EMBL" id="ELR13587.1"/>
    </source>
</evidence>
<feature type="compositionally biased region" description="Gly residues" evidence="1">
    <location>
        <begin position="100"/>
        <end position="109"/>
    </location>
</feature>
<dbReference type="RefSeq" id="XP_004335600.1">
    <property type="nucleotide sequence ID" value="XM_004335552.1"/>
</dbReference>
<feature type="region of interest" description="Disordered" evidence="1">
    <location>
        <begin position="1"/>
        <end position="111"/>
    </location>
</feature>
<organism evidence="3 4">
    <name type="scientific">Acanthamoeba castellanii (strain ATCC 30010 / Neff)</name>
    <dbReference type="NCBI Taxonomy" id="1257118"/>
    <lineage>
        <taxon>Eukaryota</taxon>
        <taxon>Amoebozoa</taxon>
        <taxon>Discosea</taxon>
        <taxon>Longamoebia</taxon>
        <taxon>Centramoebida</taxon>
        <taxon>Acanthamoebidae</taxon>
        <taxon>Acanthamoeba</taxon>
    </lineage>
</organism>
<sequence>MQLRAAQSGGGGGAAPPPPPPAPAAPAPPPPPAAGGAPPPPPAGGPPPPPPPSAGPARGGAADPRAGLLNAIEGFSKGKLKKAQTVDKSGPVTTAEKASSGGGGGGGGNSIAAMAAAKRSALKSAPGVRTKSGRITKEQADANRSAALNLINLKSAGVSAAPAGGAAAADSPGPTTIDFRAGLKRSTSPPSLAAPAASSGSSPSPALNVTLRKAQPPAAGDAPAAESGSAPSPGLNVTLRRANTTPLQSTQPAADASTADFRSGLKSLNTGADKTVSGRYKAPKAATGPAPEMNFRAGLKRTGPL</sequence>
<dbReference type="InterPro" id="IPR003124">
    <property type="entry name" value="WH2_dom"/>
</dbReference>
<evidence type="ECO:0000313" key="4">
    <source>
        <dbReference type="Proteomes" id="UP000011083"/>
    </source>
</evidence>
<evidence type="ECO:0000259" key="2">
    <source>
        <dbReference type="Pfam" id="PF02205"/>
    </source>
</evidence>
<feature type="compositionally biased region" description="Low complexity" evidence="1">
    <location>
        <begin position="186"/>
        <end position="206"/>
    </location>
</feature>
<dbReference type="AlphaFoldDB" id="L8GKR7"/>
<keyword evidence="4" id="KW-1185">Reference proteome</keyword>
<feature type="compositionally biased region" description="Pro residues" evidence="1">
    <location>
        <begin position="15"/>
        <end position="54"/>
    </location>
</feature>
<dbReference type="Proteomes" id="UP000011083">
    <property type="component" value="Unassembled WGS sequence"/>
</dbReference>
<dbReference type="KEGG" id="acan:ACA1_024150"/>
<dbReference type="Pfam" id="PF02205">
    <property type="entry name" value="WH2"/>
    <property type="match status" value="1"/>
</dbReference>
<feature type="region of interest" description="Disordered" evidence="1">
    <location>
        <begin position="161"/>
        <end position="305"/>
    </location>
</feature>